<dbReference type="KEGG" id="buo:BRPE64_ACDS08660"/>
<reference evidence="3 4" key="1">
    <citation type="journal article" date="2013" name="Genome Announc.">
        <title>Complete Genome Sequence of Burkholderia sp. Strain RPE64, Bacterial Symbiont of the Bean Bug Riptortus pedestris.</title>
        <authorList>
            <person name="Shibata T.F."/>
            <person name="Maeda T."/>
            <person name="Nikoh N."/>
            <person name="Yamaguchi K."/>
            <person name="Oshima K."/>
            <person name="Hattori M."/>
            <person name="Nishiyama T."/>
            <person name="Hasebe M."/>
            <person name="Fukatsu T."/>
            <person name="Kikuchi Y."/>
            <person name="Shigenobu S."/>
        </authorList>
    </citation>
    <scope>NUCLEOTIDE SEQUENCE [LARGE SCALE GENOMIC DNA]</scope>
</reference>
<name>R4WNZ8_9BURK</name>
<dbReference type="InterPro" id="IPR025512">
    <property type="entry name" value="DUF4399"/>
</dbReference>
<dbReference type="EMBL" id="AP013058">
    <property type="protein sequence ID" value="BAN22620.1"/>
    <property type="molecule type" value="Genomic_DNA"/>
</dbReference>
<evidence type="ECO:0000313" key="4">
    <source>
        <dbReference type="Proteomes" id="UP000013966"/>
    </source>
</evidence>
<dbReference type="HOGENOM" id="CLU_116275_1_0_4"/>
<evidence type="ECO:0000313" key="3">
    <source>
        <dbReference type="EMBL" id="BAN22620.1"/>
    </source>
</evidence>
<evidence type="ECO:0000259" key="2">
    <source>
        <dbReference type="Pfam" id="PF14347"/>
    </source>
</evidence>
<feature type="signal peptide" evidence="1">
    <location>
        <begin position="1"/>
        <end position="29"/>
    </location>
</feature>
<dbReference type="PATRIC" id="fig|758793.3.peg.868"/>
<gene>
    <name evidence="3" type="ORF">BRPE64_ACDS08660</name>
</gene>
<keyword evidence="4" id="KW-1185">Reference proteome</keyword>
<dbReference type="AlphaFoldDB" id="R4WNZ8"/>
<dbReference type="Pfam" id="PF14347">
    <property type="entry name" value="DUF4399"/>
    <property type="match status" value="1"/>
</dbReference>
<dbReference type="Proteomes" id="UP000013966">
    <property type="component" value="Chromosome 1"/>
</dbReference>
<feature type="domain" description="DUF4399" evidence="2">
    <location>
        <begin position="50"/>
        <end position="139"/>
    </location>
</feature>
<keyword evidence="1" id="KW-0732">Signal</keyword>
<reference evidence="3 4" key="2">
    <citation type="journal article" date="2018" name="Int. J. Syst. Evol. Microbiol.">
        <title>Burkholderia insecticola sp. nov., a gut symbiotic bacterium of the bean bug Riptortus pedestris.</title>
        <authorList>
            <person name="Takeshita K."/>
            <person name="Tamaki H."/>
            <person name="Ohbayashi T."/>
            <person name="Meng X.-Y."/>
            <person name="Sone T."/>
            <person name="Mitani Y."/>
            <person name="Peeters C."/>
            <person name="Kikuchi Y."/>
            <person name="Vandamme P."/>
        </authorList>
    </citation>
    <scope>NUCLEOTIDE SEQUENCE [LARGE SCALE GENOMIC DNA]</scope>
    <source>
        <strain evidence="3">RPE64</strain>
    </source>
</reference>
<organism evidence="3 4">
    <name type="scientific">Caballeronia insecticola</name>
    <dbReference type="NCBI Taxonomy" id="758793"/>
    <lineage>
        <taxon>Bacteria</taxon>
        <taxon>Pseudomonadati</taxon>
        <taxon>Pseudomonadota</taxon>
        <taxon>Betaproteobacteria</taxon>
        <taxon>Burkholderiales</taxon>
        <taxon>Burkholderiaceae</taxon>
        <taxon>Caballeronia</taxon>
    </lineage>
</organism>
<sequence>MEKTMLKKTLLGATLSGAVLLSYGGAAHAQARVYFVQPKDGATVTSPVHVKFGVDGMSIAPAGTMTDGTGHHHLLIDGKALPKGTVIPANDTSLHFGKGQTEADVPLPPGDHTLTMQFGDGAHRSYGPEMSQTIKVHVKQ</sequence>
<accession>R4WNZ8</accession>
<evidence type="ECO:0000256" key="1">
    <source>
        <dbReference type="SAM" id="SignalP"/>
    </source>
</evidence>
<dbReference type="STRING" id="758793.BRPE64_ACDS08660"/>
<feature type="chain" id="PRO_5004372638" description="DUF4399 domain-containing protein" evidence="1">
    <location>
        <begin position="30"/>
        <end position="140"/>
    </location>
</feature>
<proteinExistence type="predicted"/>
<protein>
    <recommendedName>
        <fullName evidence="2">DUF4399 domain-containing protein</fullName>
    </recommendedName>
</protein>